<dbReference type="InterPro" id="IPR015424">
    <property type="entry name" value="PyrdxlP-dep_Trfase"/>
</dbReference>
<dbReference type="GO" id="GO:0016874">
    <property type="term" value="F:ligase activity"/>
    <property type="evidence" value="ECO:0007669"/>
    <property type="project" value="UniProtKB-KW"/>
</dbReference>
<dbReference type="Proteomes" id="UP000601736">
    <property type="component" value="Unassembled WGS sequence"/>
</dbReference>
<dbReference type="InterPro" id="IPR015421">
    <property type="entry name" value="PyrdxlP-dep_Trfase_major"/>
</dbReference>
<dbReference type="InterPro" id="IPR004839">
    <property type="entry name" value="Aminotransferase_I/II_large"/>
</dbReference>
<organism evidence="5 6">
    <name type="scientific">Nitrosomonas nitrosa</name>
    <dbReference type="NCBI Taxonomy" id="52442"/>
    <lineage>
        <taxon>Bacteria</taxon>
        <taxon>Pseudomonadati</taxon>
        <taxon>Pseudomonadota</taxon>
        <taxon>Betaproteobacteria</taxon>
        <taxon>Nitrosomonadales</taxon>
        <taxon>Nitrosomonadaceae</taxon>
        <taxon>Nitrosomonas</taxon>
    </lineage>
</organism>
<comment type="cofactor">
    <cofactor evidence="1">
        <name>pyridoxal 5'-phosphate</name>
        <dbReference type="ChEBI" id="CHEBI:597326"/>
    </cofactor>
</comment>
<dbReference type="RefSeq" id="WP_090666966.1">
    <property type="nucleotide sequence ID" value="NZ_CAJNAP010000002.1"/>
</dbReference>
<evidence type="ECO:0000313" key="5">
    <source>
        <dbReference type="EMBL" id="SFM10331.1"/>
    </source>
</evidence>
<dbReference type="EMBL" id="CAJNAP010000002">
    <property type="protein sequence ID" value="CAE6489533.1"/>
    <property type="molecule type" value="Genomic_DNA"/>
</dbReference>
<accession>A0A1I4N493</accession>
<dbReference type="EMBL" id="FOUF01000006">
    <property type="protein sequence ID" value="SFM10331.1"/>
    <property type="molecule type" value="Genomic_DNA"/>
</dbReference>
<dbReference type="SUPFAM" id="SSF53383">
    <property type="entry name" value="PLP-dependent transferases"/>
    <property type="match status" value="1"/>
</dbReference>
<proteinExistence type="predicted"/>
<reference evidence="4" key="2">
    <citation type="submission" date="2021-02" db="EMBL/GenBank/DDBJ databases">
        <authorList>
            <person name="Han P."/>
        </authorList>
    </citation>
    <scope>NUCLEOTIDE SEQUENCE</scope>
    <source>
        <strain evidence="4">Nitrosomonas nitrosa 18-3D</strain>
    </source>
</reference>
<evidence type="ECO:0000256" key="1">
    <source>
        <dbReference type="ARBA" id="ARBA00001933"/>
    </source>
</evidence>
<reference evidence="5 6" key="1">
    <citation type="submission" date="2016-10" db="EMBL/GenBank/DDBJ databases">
        <authorList>
            <person name="de Groot N.N."/>
        </authorList>
    </citation>
    <scope>NUCLEOTIDE SEQUENCE [LARGE SCALE GENOMIC DNA]</scope>
    <source>
        <strain evidence="5 6">Nm146</strain>
    </source>
</reference>
<name>A0A1I4N493_9PROT</name>
<dbReference type="InterPro" id="IPR050087">
    <property type="entry name" value="AON_synthase_class-II"/>
</dbReference>
<dbReference type="STRING" id="52442.SAMN05421880_10693"/>
<evidence type="ECO:0000313" key="6">
    <source>
        <dbReference type="Proteomes" id="UP000199561"/>
    </source>
</evidence>
<dbReference type="InterPro" id="IPR015422">
    <property type="entry name" value="PyrdxlP-dep_Trfase_small"/>
</dbReference>
<dbReference type="PANTHER" id="PTHR13693">
    <property type="entry name" value="CLASS II AMINOTRANSFERASE/8-AMINO-7-OXONONANOATE SYNTHASE"/>
    <property type="match status" value="1"/>
</dbReference>
<protein>
    <submittedName>
        <fullName evidence="5">2-amino-3-ketobutyrate coenzyme A ligase</fullName>
    </submittedName>
    <submittedName>
        <fullName evidence="4">7-keto-8-aminopelargonate synthetase</fullName>
    </submittedName>
</protein>
<dbReference type="AlphaFoldDB" id="A0A1I4N493"/>
<dbReference type="Pfam" id="PF00155">
    <property type="entry name" value="Aminotran_1_2"/>
    <property type="match status" value="1"/>
</dbReference>
<feature type="domain" description="Aminotransferase class I/classII large" evidence="3">
    <location>
        <begin position="66"/>
        <end position="419"/>
    </location>
</feature>
<keyword evidence="6" id="KW-1185">Reference proteome</keyword>
<evidence type="ECO:0000256" key="2">
    <source>
        <dbReference type="ARBA" id="ARBA00022679"/>
    </source>
</evidence>
<sequence length="432" mass="47168">MSLEKLDAYCVSKLEELNAKGARKGAEKVIASIAVPDWIKAGRLPNAMEDENPGPRYFLAGDEKPYLLMNSNSYLGLTLHPRVVAAEEEGVRHLGTGPGAVRFISGTFQPHVELEKRLAAFHGRPSAMIFSAAYAAVMGVLPPLVHEQTLVVSDQLNHNSIINATRLSHPAKKEIYPHLDMAALEQILGKYAAGQSTEGGAEIRRVLVITDGIFSMRGDFAPLDEIVAICRKYEQYFAEGIITIADDSHGVGAFGQTGRGTEEYTQSQVDILIATLGKALGVNGGYVVTSTAVVDYLREMSSFYIYSNPITPAEALAAKGSLDILESGEGIKRLTRLRQLTARFEAGLAELGFETIPGEHPVTPLVVRDTRQTARLTEYLFQQGILATGLNYPVVPKGDEEIRFQINANHTVRDIEDTLAVLRKFLTDSYAH</sequence>
<dbReference type="Gene3D" id="3.90.1150.10">
    <property type="entry name" value="Aspartate Aminotransferase, domain 1"/>
    <property type="match status" value="1"/>
</dbReference>
<evidence type="ECO:0000313" key="4">
    <source>
        <dbReference type="EMBL" id="CAE6489533.1"/>
    </source>
</evidence>
<dbReference type="Proteomes" id="UP000199561">
    <property type="component" value="Unassembled WGS sequence"/>
</dbReference>
<dbReference type="GO" id="GO:0030170">
    <property type="term" value="F:pyridoxal phosphate binding"/>
    <property type="evidence" value="ECO:0007669"/>
    <property type="project" value="InterPro"/>
</dbReference>
<keyword evidence="5" id="KW-0436">Ligase</keyword>
<dbReference type="GO" id="GO:0016740">
    <property type="term" value="F:transferase activity"/>
    <property type="evidence" value="ECO:0007669"/>
    <property type="project" value="UniProtKB-KW"/>
</dbReference>
<gene>
    <name evidence="4" type="ORF">NMYAN_100044</name>
    <name evidence="5" type="ORF">SAMN05421880_10693</name>
</gene>
<evidence type="ECO:0000259" key="3">
    <source>
        <dbReference type="Pfam" id="PF00155"/>
    </source>
</evidence>
<keyword evidence="2" id="KW-0808">Transferase</keyword>
<dbReference type="Gene3D" id="3.40.640.10">
    <property type="entry name" value="Type I PLP-dependent aspartate aminotransferase-like (Major domain)"/>
    <property type="match status" value="1"/>
</dbReference>